<accession>D7CME5</accession>
<reference evidence="2" key="1">
    <citation type="journal article" date="2010" name="Stand. Genomic Sci.">
        <title>Complete genome sequence of Syntrophothermus lipocalidus type strain (TGB-C1T).</title>
        <authorList>
            <consortium name="US DOE Joint Genome Institute (JGI-PGF)"/>
            <person name="Djao O."/>
            <person name="Zhang X."/>
            <person name="Lucas S."/>
            <person name="Lapidus A."/>
            <person name="Glavina Del Rio T."/>
            <person name="Nolan M."/>
            <person name="Tice H."/>
            <person name="Cheng J."/>
            <person name="Han C."/>
            <person name="Tapia R."/>
            <person name="Goodwin L."/>
            <person name="Pitluck S."/>
            <person name="Liolios K."/>
            <person name="Ivanova N."/>
            <person name="Mavromatis K."/>
            <person name="Mikhailova N."/>
            <person name="Ovchinnikova G."/>
            <person name="Pati A."/>
            <person name="Brambilla E."/>
            <person name="Chen A."/>
            <person name="Palaniappan K."/>
            <person name="Land M."/>
            <person name="Hauser L."/>
            <person name="Chang Y."/>
            <person name="Jeffries C."/>
            <person name="Rohde M."/>
            <person name="Sikorski J."/>
            <person name="Spring S."/>
            <person name="Goker M."/>
            <person name="Detter J."/>
            <person name="Woyke T."/>
            <person name="Bristow J."/>
            <person name="Eisen J."/>
            <person name="Markowitz V."/>
            <person name="Hugenholtz P."/>
            <person name="Kyrpides N."/>
            <person name="Klenk H."/>
        </authorList>
    </citation>
    <scope>NUCLEOTIDE SEQUENCE [LARGE SCALE GENOMIC DNA]</scope>
    <source>
        <strain evidence="2">DSM 12680 / TGB-C1</strain>
    </source>
</reference>
<organism evidence="1 2">
    <name type="scientific">Syntrophothermus lipocalidus (strain DSM 12680 / TGB-C1)</name>
    <dbReference type="NCBI Taxonomy" id="643648"/>
    <lineage>
        <taxon>Bacteria</taxon>
        <taxon>Bacillati</taxon>
        <taxon>Bacillota</taxon>
        <taxon>Clostridia</taxon>
        <taxon>Eubacteriales</taxon>
        <taxon>Syntrophomonadaceae</taxon>
        <taxon>Syntrophothermus</taxon>
    </lineage>
</organism>
<dbReference type="EMBL" id="CP002048">
    <property type="protein sequence ID" value="ADI01880.1"/>
    <property type="molecule type" value="Genomic_DNA"/>
</dbReference>
<keyword evidence="2" id="KW-1185">Reference proteome</keyword>
<dbReference type="STRING" id="643648.Slip_1102"/>
<protein>
    <recommendedName>
        <fullName evidence="3">DUF2225 domain-containing protein</fullName>
    </recommendedName>
</protein>
<dbReference type="InterPro" id="IPR011990">
    <property type="entry name" value="TPR-like_helical_dom_sf"/>
</dbReference>
<dbReference type="InterPro" id="IPR018708">
    <property type="entry name" value="DUF2225"/>
</dbReference>
<dbReference type="RefSeq" id="WP_013175282.1">
    <property type="nucleotide sequence ID" value="NC_014220.1"/>
</dbReference>
<sequence length="234" mass="27100">MSQQEQIKTEDFYLYDKKVVCPLCKSTINVKAVRNSRLRLVKRDTDSMAVYQDINPLFYDVWLCNHCGYARLQNQFPNPVLPAEANLIRQNISSKWQPRDYPPTYSPQVAIERYKLALYGAMVREAKSSELGMLYLKLAWIYRSLSDQANEITCMQQACRYLEKAFQDEEPPVLGMDSATHMYLIGELHRRLGNFDKALRWFGEVLLSPKASKALKDKTRDQKDLVIEATKSTS</sequence>
<dbReference type="eggNOG" id="COG1655">
    <property type="taxonomic scope" value="Bacteria"/>
</dbReference>
<dbReference type="SUPFAM" id="SSF48452">
    <property type="entry name" value="TPR-like"/>
    <property type="match status" value="1"/>
</dbReference>
<gene>
    <name evidence="1" type="ordered locus">Slip_1102</name>
</gene>
<dbReference type="Proteomes" id="UP000000378">
    <property type="component" value="Chromosome"/>
</dbReference>
<evidence type="ECO:0000313" key="1">
    <source>
        <dbReference type="EMBL" id="ADI01880.1"/>
    </source>
</evidence>
<dbReference type="AlphaFoldDB" id="D7CME5"/>
<evidence type="ECO:0000313" key="2">
    <source>
        <dbReference type="Proteomes" id="UP000000378"/>
    </source>
</evidence>
<evidence type="ECO:0008006" key="3">
    <source>
        <dbReference type="Google" id="ProtNLM"/>
    </source>
</evidence>
<dbReference type="KEGG" id="slp:Slip_1102"/>
<dbReference type="Pfam" id="PF09986">
    <property type="entry name" value="DUF2225"/>
    <property type="match status" value="1"/>
</dbReference>
<dbReference type="HOGENOM" id="CLU_074582_1_0_9"/>
<name>D7CME5_SYNLT</name>
<proteinExistence type="predicted"/>
<reference evidence="1 2" key="2">
    <citation type="journal article" date="2010" name="Stand. Genomic Sci.">
        <title>Complete genome sequence of Syntrophothermus lipocalidus type strain (TGB-C1).</title>
        <authorList>
            <person name="Djao O.D."/>
            <person name="Zhang X."/>
            <person name="Lucas S."/>
            <person name="Lapidus A."/>
            <person name="Del Rio T.G."/>
            <person name="Nolan M."/>
            <person name="Tice H."/>
            <person name="Cheng J.F."/>
            <person name="Han C."/>
            <person name="Tapia R."/>
            <person name="Goodwin L."/>
            <person name="Pitluck S."/>
            <person name="Liolios K."/>
            <person name="Ivanova N."/>
            <person name="Mavromatis K."/>
            <person name="Mikhailova N."/>
            <person name="Ovchinnikova G."/>
            <person name="Pati A."/>
            <person name="Brambilla E."/>
            <person name="Chen A."/>
            <person name="Palaniappan K."/>
            <person name="Land M."/>
            <person name="Hauser L."/>
            <person name="Chang Y.J."/>
            <person name="Jeffries C.D."/>
            <person name="Rohde M."/>
            <person name="Sikorski J."/>
            <person name="Spring S."/>
            <person name="Goker M."/>
            <person name="Detter J.C."/>
            <person name="Woyke T."/>
            <person name="Bristow J."/>
            <person name="Eisen J.A."/>
            <person name="Markowitz V."/>
            <person name="Hugenholtz P."/>
            <person name="Kyrpides N.C."/>
            <person name="Klenk H.P."/>
        </authorList>
    </citation>
    <scope>NUCLEOTIDE SEQUENCE [LARGE SCALE GENOMIC DNA]</scope>
    <source>
        <strain evidence="2">DSM 12680 / TGB-C1</strain>
    </source>
</reference>
<dbReference type="Gene3D" id="1.25.40.10">
    <property type="entry name" value="Tetratricopeptide repeat domain"/>
    <property type="match status" value="1"/>
</dbReference>